<organism evidence="2 3">
    <name type="scientific">Cedecea davisae</name>
    <dbReference type="NCBI Taxonomy" id="158484"/>
    <lineage>
        <taxon>Bacteria</taxon>
        <taxon>Pseudomonadati</taxon>
        <taxon>Pseudomonadota</taxon>
        <taxon>Gammaproteobacteria</taxon>
        <taxon>Enterobacterales</taxon>
        <taxon>Enterobacteriaceae</taxon>
        <taxon>Cedecea</taxon>
    </lineage>
</organism>
<dbReference type="CDD" id="cd00118">
    <property type="entry name" value="LysM"/>
    <property type="match status" value="1"/>
</dbReference>
<keyword evidence="3" id="KW-1185">Reference proteome</keyword>
<name>A0ABS6DF93_9ENTR</name>
<reference evidence="3" key="2">
    <citation type="submission" date="2023-07" db="EMBL/GenBank/DDBJ databases">
        <title>Cedecea davisae an AmpC producer and its therapeutic implications.</title>
        <authorList>
            <person name="Notter J."/>
        </authorList>
    </citation>
    <scope>NUCLEOTIDE SEQUENCE [LARGE SCALE GENOMIC DNA]</scope>
    <source>
        <strain evidence="3">1</strain>
    </source>
</reference>
<dbReference type="EMBL" id="JAGRYU010000011">
    <property type="protein sequence ID" value="MBU4681868.1"/>
    <property type="molecule type" value="Genomic_DNA"/>
</dbReference>
<protein>
    <submittedName>
        <fullName evidence="2">LysM peptidoglycan-binding domain-containing protein</fullName>
    </submittedName>
</protein>
<dbReference type="PANTHER" id="PTHR39576">
    <property type="entry name" value="ATTACHING AND EFFACING PROTEIN HOMOLOG-RELATED-RELATED"/>
    <property type="match status" value="1"/>
</dbReference>
<dbReference type="Pfam" id="PF01476">
    <property type="entry name" value="LysM"/>
    <property type="match status" value="1"/>
</dbReference>
<gene>
    <name evidence="2" type="ORF">KC222_07570</name>
</gene>
<evidence type="ECO:0000259" key="1">
    <source>
        <dbReference type="PROSITE" id="PS51782"/>
    </source>
</evidence>
<comment type="caution">
    <text evidence="2">The sequence shown here is derived from an EMBL/GenBank/DDBJ whole genome shotgun (WGS) entry which is preliminary data.</text>
</comment>
<sequence>MSSGETVTSVAQKFNMSVDSLRKLNLLRSFARGFENLRPGDELDVPLSPLPKVMWDESTAAGNIGSDQQAQNVAAITSQAGSFVAGGASKDAAASMARGMATVTLSNWSTSAESAVYEITPAAVITLKEIAVNGYNFAPDAGFPTIGFIGAKFSLVPSSGSATDYTWSADAPWVTVNDGVVSFTGVGSRDKVTITGTPKGDGDEITWSFSLTSWFAFGAGDVTRDEANNYCNNMAGYSLATDAQLTAGNGALRGLLGSFWSEWGNAWLADDYVWSSSYNSSNGSKPVFISMENGQLFQWTGGGWGPGGGGDIIAGCRKDL</sequence>
<accession>A0ABS6DF93</accession>
<reference evidence="2 3" key="1">
    <citation type="submission" date="2021-04" db="EMBL/GenBank/DDBJ databases">
        <authorList>
            <person name="Seiffert S.N."/>
        </authorList>
    </citation>
    <scope>NUCLEOTIDE SEQUENCE [LARGE SCALE GENOMIC DNA]</scope>
    <source>
        <strain evidence="2 3">1</strain>
    </source>
</reference>
<dbReference type="InterPro" id="IPR051715">
    <property type="entry name" value="Intimin-Invasin_domain"/>
</dbReference>
<dbReference type="PROSITE" id="PS51782">
    <property type="entry name" value="LYSM"/>
    <property type="match status" value="1"/>
</dbReference>
<dbReference type="PANTHER" id="PTHR39576:SF2">
    <property type="entry name" value="ATTACHING AND EFFACING PROTEIN HOMOLOG-RELATED"/>
    <property type="match status" value="1"/>
</dbReference>
<evidence type="ECO:0000313" key="2">
    <source>
        <dbReference type="EMBL" id="MBU4681868.1"/>
    </source>
</evidence>
<feature type="domain" description="LysM" evidence="1">
    <location>
        <begin position="1"/>
        <end position="45"/>
    </location>
</feature>
<proteinExistence type="predicted"/>
<dbReference type="InterPro" id="IPR018392">
    <property type="entry name" value="LysM"/>
</dbReference>
<evidence type="ECO:0000313" key="3">
    <source>
        <dbReference type="Proteomes" id="UP000686327"/>
    </source>
</evidence>
<dbReference type="Proteomes" id="UP000686327">
    <property type="component" value="Unassembled WGS sequence"/>
</dbReference>